<dbReference type="RefSeq" id="WP_075724274.1">
    <property type="nucleotide sequence ID" value="NZ_LTDM01000003.1"/>
</dbReference>
<accession>A0A1U7M8V4</accession>
<dbReference type="GO" id="GO:0016787">
    <property type="term" value="F:hydrolase activity"/>
    <property type="evidence" value="ECO:0007669"/>
    <property type="project" value="UniProtKB-KW"/>
</dbReference>
<evidence type="ECO:0000259" key="1">
    <source>
        <dbReference type="Pfam" id="PF01869"/>
    </source>
</evidence>
<keyword evidence="3" id="KW-0378">Hydrolase</keyword>
<organism evidence="3 4">
    <name type="scientific">Tissierella creatinophila DSM 6911</name>
    <dbReference type="NCBI Taxonomy" id="1123403"/>
    <lineage>
        <taxon>Bacteria</taxon>
        <taxon>Bacillati</taxon>
        <taxon>Bacillota</taxon>
        <taxon>Tissierellia</taxon>
        <taxon>Tissierellales</taxon>
        <taxon>Tissierellaceae</taxon>
        <taxon>Tissierella</taxon>
    </lineage>
</organism>
<feature type="domain" description="ATPase BadF/BadG/BcrA/BcrD type" evidence="1">
    <location>
        <begin position="6"/>
        <end position="253"/>
    </location>
</feature>
<dbReference type="Gene3D" id="3.30.420.40">
    <property type="match status" value="4"/>
</dbReference>
<protein>
    <submittedName>
        <fullName evidence="3">R-phenyllactate dehydratase activator</fullName>
        <ecNumber evidence="3">3.-.-.-</ecNumber>
    </submittedName>
</protein>
<feature type="domain" description="DUF2229" evidence="2">
    <location>
        <begin position="668"/>
        <end position="887"/>
    </location>
</feature>
<evidence type="ECO:0000313" key="3">
    <source>
        <dbReference type="EMBL" id="OLS03715.1"/>
    </source>
</evidence>
<dbReference type="CDD" id="cd24034">
    <property type="entry name" value="ASKHA_NBD_O66634-like_rpt1"/>
    <property type="match status" value="1"/>
</dbReference>
<evidence type="ECO:0000313" key="4">
    <source>
        <dbReference type="Proteomes" id="UP000186112"/>
    </source>
</evidence>
<feature type="domain" description="ATPase BadF/BadG/BcrA/BcrD type" evidence="1">
    <location>
        <begin position="321"/>
        <end position="571"/>
    </location>
</feature>
<dbReference type="Proteomes" id="UP000186112">
    <property type="component" value="Unassembled WGS sequence"/>
</dbReference>
<gene>
    <name evidence="3" type="primary">fldI</name>
    <name evidence="3" type="ORF">TICRE_02280</name>
</gene>
<dbReference type="SUPFAM" id="SSF53067">
    <property type="entry name" value="Actin-like ATPase domain"/>
    <property type="match status" value="2"/>
</dbReference>
<dbReference type="Pfam" id="PF01869">
    <property type="entry name" value="BcrAD_BadFG"/>
    <property type="match status" value="2"/>
</dbReference>
<evidence type="ECO:0000259" key="2">
    <source>
        <dbReference type="Pfam" id="PF09989"/>
    </source>
</evidence>
<dbReference type="Pfam" id="PF09989">
    <property type="entry name" value="DUF2229"/>
    <property type="match status" value="1"/>
</dbReference>
<sequence length="1411" mass="157853">MSTFHIGLDVGSTTVKLVVLNNSFNIMYKSYTRHFSDIKKTIIEVLTEGYRRFKNDRVTIMVTGSGGLSVKDWLDISFIQEVIASTKSIQTLIPETEVAIELGGEDAKITYLSGNIEQRMNSICAGGTGAFIDQMASLLETDAEGLNTLAASHKTVYSIASRCGVFAKTDIQALINQGALKEDIAVSVLQSVVNQTISNLACGRAIKGKVAFLGGPLHFLFQLRERFIKTLNLSDDEIIYPEDPQLYVAIGAAIGSVSETPIEFKTLKNKLQTPEETNTKTIKQLEPLFKDEKSYEEFKHRHQIYNIKELDPKEYTGSVYLGIDAGSTTTKAVLISQENKVLYSYYGNNKGKPLDQSISIVKEIYKEMPHLPITYSCVTGYGEDFIKAALGIDEGEVETLAHYKGAKLFQKDVDFILDIGGQDMKSMKIENGVIDDILLNEACSSGCGSFIETFAKNVNMSVGEFLESALFAKNPVDLGSRCTVFMNSMVKQAQKEGATVGDIAAGLSYSVIKNALQKVIKIRDPKELGEKIVVQGGTFYGDAILRTFEIISGREAIRPNLTGLMGALGSAIIAKERYSGKESGILKSEQLNSLTYKSIKGKCGRCTNNCQLTINKFSDGTKYITGNRCEKAIGIQSIEEELPNLYEYKYRRTFDYQPLPLENAPRGRVGIPRVLNIFENYPFWSEFFKNLGFSVELSCESSRRVYEKGLASIPSETACYPAKMVHGHIMDLIEKELDFIFYPSVFYEKRESSLSDDHLNCPVVTGYPELIKTNIVELKEKNIKFLNPFITFDHKKSLEKELYNSFKEFNISEKEIVESIEKGFLEMEKYKLDIKNKSEETLKYIKEQGIKGIVLGGRPYHIDGGLNHGIPELITSLGMAVLTEDSVEHLAKLDEKLRVLDQWTYHSRLYRAAKYVSENKNLELIQLNSFGCGLDSVSMDQVQEILYAAGKISTGLRIDEISNLGAAKIRVRSLKAALEEKDDREVEKKSFEYKVRPFTKEDKKNHTILIPQMAPIHFRLIEKSLKLSGYRAVLLETYGNEADEGLKYVNNDACYPSIIVVGQFLAALKSGKYDLDNTSLILTQTGGVCRASNYVAFLRKALKEAGFEKVPVISISTQDIEKNPGFKFSPNMTKRCIVSILLGDLLTRVSLRVRPYEKIQNSTDILVEKWMENIEKELKVLNKNRLTKLVNEIVESFDNIEVLDIKKPKVAIAGEILIKYHPGANNQLVKILEEEGAEVVVGDITDFLLYCLYNADFKNKNLGKSYKAKVFGDLGIKYIEHYREPIRKALDKSNRFTSPITIQEIGKKAEELISLGNQSGEGWLLTGEMIELVSEGVENIICVQPFGCLPNHITGKGMIKGIRDIYPNANIAPIDYDPGASVVNQINRIKLMLSTAKENIEKDVKTQTIAK</sequence>
<dbReference type="EMBL" id="LTDM01000003">
    <property type="protein sequence ID" value="OLS03715.1"/>
    <property type="molecule type" value="Genomic_DNA"/>
</dbReference>
<name>A0A1U7M8V4_TISCR</name>
<dbReference type="InterPro" id="IPR051805">
    <property type="entry name" value="Dehydratase_Activator_Redct"/>
</dbReference>
<dbReference type="InterPro" id="IPR043129">
    <property type="entry name" value="ATPase_NBD"/>
</dbReference>
<proteinExistence type="predicted"/>
<dbReference type="CDD" id="cd24035">
    <property type="entry name" value="ASKHA_NBD_O66634-like_rpt2"/>
    <property type="match status" value="1"/>
</dbReference>
<dbReference type="InterPro" id="IPR018709">
    <property type="entry name" value="CoA_activase_DUF2229"/>
</dbReference>
<dbReference type="InterPro" id="IPR002731">
    <property type="entry name" value="ATPase_BadF"/>
</dbReference>
<dbReference type="PANTHER" id="PTHR32329">
    <property type="entry name" value="BIFUNCTIONAL PROTEIN [INCLUDES 2-HYDROXYACYL-COA DEHYDRATASE (N-TER) AND ITS ACTIVATOR DOMAIN (C_TERM)-RELATED"/>
    <property type="match status" value="1"/>
</dbReference>
<reference evidence="3 4" key="1">
    <citation type="submission" date="2016-02" db="EMBL/GenBank/DDBJ databases">
        <title>Genome sequence of Tissierella creatinophila DSM 6911.</title>
        <authorList>
            <person name="Poehlein A."/>
            <person name="Daniel R."/>
        </authorList>
    </citation>
    <scope>NUCLEOTIDE SEQUENCE [LARGE SCALE GENOMIC DNA]</scope>
    <source>
        <strain evidence="3 4">DSM 6911</strain>
    </source>
</reference>
<dbReference type="PANTHER" id="PTHR32329:SF4">
    <property type="entry name" value="ACTIVATOR OF 2-HYDROXYACYL-COA DEHYDRATASE"/>
    <property type="match status" value="1"/>
</dbReference>
<keyword evidence="4" id="KW-1185">Reference proteome</keyword>
<dbReference type="EC" id="3.-.-.-" evidence="3"/>
<comment type="caution">
    <text evidence="3">The sequence shown here is derived from an EMBL/GenBank/DDBJ whole genome shotgun (WGS) entry which is preliminary data.</text>
</comment>